<dbReference type="CDD" id="cd12245">
    <property type="entry name" value="RRM_scw1_like"/>
    <property type="match status" value="1"/>
</dbReference>
<dbReference type="InterPro" id="IPR012677">
    <property type="entry name" value="Nucleotide-bd_a/b_plait_sf"/>
</dbReference>
<keyword evidence="1" id="KW-0597">Phosphoprotein</keyword>
<feature type="region of interest" description="Disordered" evidence="4">
    <location>
        <begin position="227"/>
        <end position="246"/>
    </location>
</feature>
<reference evidence="7" key="1">
    <citation type="journal article" date="2015" name="Genome Announc.">
        <title>Draft whole-genome sequence of the biocontrol agent Trichoderma harzianum T6776.</title>
        <authorList>
            <person name="Baroncelli R."/>
            <person name="Piaggeschi G."/>
            <person name="Fiorini L."/>
            <person name="Bertolini E."/>
            <person name="Zapparata A."/>
            <person name="Pe M.E."/>
            <person name="Sarrocco S."/>
            <person name="Vannacci G."/>
        </authorList>
    </citation>
    <scope>NUCLEOTIDE SEQUENCE [LARGE SCALE GENOMIC DNA]</scope>
    <source>
        <strain evidence="7">T6776</strain>
    </source>
</reference>
<dbReference type="GO" id="GO:0003723">
    <property type="term" value="F:RNA binding"/>
    <property type="evidence" value="ECO:0007669"/>
    <property type="project" value="UniProtKB-UniRule"/>
</dbReference>
<dbReference type="AlphaFoldDB" id="A0A0F9WVF8"/>
<dbReference type="Gene3D" id="3.30.70.330">
    <property type="match status" value="1"/>
</dbReference>
<accession>A0A0F9WVF8</accession>
<dbReference type="CDD" id="cd00590">
    <property type="entry name" value="RRM_SF"/>
    <property type="match status" value="1"/>
</dbReference>
<dbReference type="InterPro" id="IPR035979">
    <property type="entry name" value="RBD_domain_sf"/>
</dbReference>
<feature type="region of interest" description="Disordered" evidence="4">
    <location>
        <begin position="554"/>
        <end position="622"/>
    </location>
</feature>
<dbReference type="Pfam" id="PF00076">
    <property type="entry name" value="RRM_1"/>
    <property type="match status" value="1"/>
</dbReference>
<dbReference type="Proteomes" id="UP000034112">
    <property type="component" value="Unassembled WGS sequence"/>
</dbReference>
<organism evidence="6 7">
    <name type="scientific">Trichoderma harzianum</name>
    <name type="common">Hypocrea lixii</name>
    <dbReference type="NCBI Taxonomy" id="5544"/>
    <lineage>
        <taxon>Eukaryota</taxon>
        <taxon>Fungi</taxon>
        <taxon>Dikarya</taxon>
        <taxon>Ascomycota</taxon>
        <taxon>Pezizomycotina</taxon>
        <taxon>Sordariomycetes</taxon>
        <taxon>Hypocreomycetidae</taxon>
        <taxon>Hypocreales</taxon>
        <taxon>Hypocreaceae</taxon>
        <taxon>Trichoderma</taxon>
    </lineage>
</organism>
<evidence type="ECO:0000256" key="4">
    <source>
        <dbReference type="SAM" id="MobiDB-lite"/>
    </source>
</evidence>
<evidence type="ECO:0000313" key="7">
    <source>
        <dbReference type="Proteomes" id="UP000034112"/>
    </source>
</evidence>
<keyword evidence="2 3" id="KW-0694">RNA-binding</keyword>
<feature type="region of interest" description="Disordered" evidence="4">
    <location>
        <begin position="365"/>
        <end position="477"/>
    </location>
</feature>
<dbReference type="SMART" id="SM00360">
    <property type="entry name" value="RRM"/>
    <property type="match status" value="2"/>
</dbReference>
<feature type="compositionally biased region" description="Low complexity" evidence="4">
    <location>
        <begin position="385"/>
        <end position="436"/>
    </location>
</feature>
<dbReference type="FunFam" id="3.30.70.330:FF:000089">
    <property type="entry name" value="RNA binding protein"/>
    <property type="match status" value="1"/>
</dbReference>
<dbReference type="OrthoDB" id="431169at2759"/>
<name>A0A0F9WVF8_TRIHA</name>
<evidence type="ECO:0000256" key="3">
    <source>
        <dbReference type="PROSITE-ProRule" id="PRU00176"/>
    </source>
</evidence>
<proteinExistence type="predicted"/>
<comment type="caution">
    <text evidence="6">The sequence shown here is derived from an EMBL/GenBank/DDBJ whole genome shotgun (WGS) entry which is preliminary data.</text>
</comment>
<dbReference type="OMA" id="MIFRQKP"/>
<dbReference type="PANTHER" id="PTHR10501">
    <property type="entry name" value="U1 SMALL NUCLEAR RIBONUCLEOPROTEIN A/U2 SMALL NUCLEAR RIBONUCLEOPROTEIN B"/>
    <property type="match status" value="1"/>
</dbReference>
<gene>
    <name evidence="6" type="ORF">THAR02_11400</name>
</gene>
<sequence length="646" mass="69365">MNGDHSRKHSASMTILPPSTATWVPHQGIWSPSPLDEMPNPIDYDRGAELNYAAPHSSFPGPSSRGASFATQMSPPQRIPFYHAQAPPHPNDVGASYFDYESPVPPAPVRVLIRCLPATTSEADVRLMLVFSQELVSIELMGPDSYEGAYYRSALLHFRSMRGATEARNMLDGRANMDGRAKLSVSILSSPNYGSPVGAPFAMPNGAPHASADAFTASVYRPQPAPIGNGFPPRDAMSPTSKAGRFFPAAPPHQDLAAPDTKAGSHYKSLFNAHSPIGNHLANEASGRLGKHLINDELGDDDDRELLRDSFAYAGKATPTQRRGTTPQDPISQAMASLALNSGAPSTTSPMPAPYLGALAPVNGSGSGSGSGSGNGNGSGNYMSLGQQLQQQLQLQQLQPQQRHQLSQLPQQNPQQQSLPQHNKQQQQQPRAQPQQDKQDKQHQQQQQQQQQSPYGKPNFPPVNPADQNPPCNTLYVGNLPIDTSEEELKALFSPVRGYKRLCFRTKQNGPMCFVEFEDIGHATKALSQLYGWCLHNSVKGGIRLSFSKNPLGVRSTPSQTSHGNIPPVNGMAPSTANGFTAASGPPPGLPKPTNFGNRAYNSYTPNSRGSNSGTPISGSSAGSNFQRGSFYKNGINMAKPHTPFA</sequence>
<evidence type="ECO:0000259" key="5">
    <source>
        <dbReference type="PROSITE" id="PS50102"/>
    </source>
</evidence>
<protein>
    <submittedName>
        <fullName evidence="6">RNA recognition domain-containing protein</fullName>
    </submittedName>
</protein>
<dbReference type="PROSITE" id="PS50102">
    <property type="entry name" value="RRM"/>
    <property type="match status" value="1"/>
</dbReference>
<evidence type="ECO:0000256" key="2">
    <source>
        <dbReference type="ARBA" id="ARBA00022884"/>
    </source>
</evidence>
<feature type="compositionally biased region" description="Low complexity" evidence="4">
    <location>
        <begin position="444"/>
        <end position="454"/>
    </location>
</feature>
<evidence type="ECO:0000313" key="6">
    <source>
        <dbReference type="EMBL" id="KKO96499.1"/>
    </source>
</evidence>
<feature type="compositionally biased region" description="Polar residues" evidence="4">
    <location>
        <begin position="595"/>
        <end position="622"/>
    </location>
</feature>
<feature type="domain" description="RRM" evidence="5">
    <location>
        <begin position="473"/>
        <end position="550"/>
    </location>
</feature>
<dbReference type="InterPro" id="IPR000504">
    <property type="entry name" value="RRM_dom"/>
</dbReference>
<evidence type="ECO:0000256" key="1">
    <source>
        <dbReference type="ARBA" id="ARBA00022553"/>
    </source>
</evidence>
<dbReference type="EMBL" id="JOKZ01000902">
    <property type="protein sequence ID" value="KKO96499.1"/>
    <property type="molecule type" value="Genomic_DNA"/>
</dbReference>
<feature type="compositionally biased region" description="Gly residues" evidence="4">
    <location>
        <begin position="365"/>
        <end position="379"/>
    </location>
</feature>
<dbReference type="SUPFAM" id="SSF54928">
    <property type="entry name" value="RNA-binding domain, RBD"/>
    <property type="match status" value="2"/>
</dbReference>